<evidence type="ECO:0000259" key="1">
    <source>
        <dbReference type="Pfam" id="PF05707"/>
    </source>
</evidence>
<dbReference type="AlphaFoldDB" id="N8Y8C6"/>
<dbReference type="Proteomes" id="UP000013117">
    <property type="component" value="Unassembled WGS sequence"/>
</dbReference>
<dbReference type="InterPro" id="IPR027417">
    <property type="entry name" value="P-loop_NTPase"/>
</dbReference>
<accession>N8Y8C6</accession>
<comment type="caution">
    <text evidence="2">The sequence shown here is derived from an EMBL/GenBank/DDBJ whole genome shotgun (WGS) entry which is preliminary data.</text>
</comment>
<dbReference type="HOGENOM" id="CLU_044039_1_0_6"/>
<feature type="domain" description="Zona occludens toxin N-terminal" evidence="1">
    <location>
        <begin position="1"/>
        <end position="183"/>
    </location>
</feature>
<name>N8Y8C6_9GAMM</name>
<evidence type="ECO:0000313" key="3">
    <source>
        <dbReference type="Proteomes" id="UP000013117"/>
    </source>
</evidence>
<sequence>MLYLISAPPRTGKTLRAIKIIFERLNEGRIVYTNIIGIKIDGVISVSSNIDHPFDWRDLPNDSVVIWDEAHEHPAFSDRNLIRDKDKMAQVREIGTSLLLHGHFGFDIYLITQKPNLLHADVLAAVSTHYIMRRKFGMDMAVIWEFGEAITTFSKSSADSALNKTLWKYPKHLYKFYVSSEKHNVKFTFPIKYIVFACIPLLLFYFGYSKASDTTFFGLFGKKEKQKTEETIKSNQEVKPQIVHLDSDDPTKKKLEELQAQSLGITVDQLREMRKEKQQTECKKLENINNPECLEISKNQYNSLNNSGNYPISYNPNDPYDTQISERINVQVTDFPRVSGCAKYDGKYYAFDQQGNRMNVDSTVCKRWFSGEKPFNYFATNNQFGRSGFVSTETFVNSSTQQNQTFDRTQDVQYANNYVQETPTLTHNKYAINGANAL</sequence>
<dbReference type="EMBL" id="APPN01000071">
    <property type="protein sequence ID" value="ENV33012.1"/>
    <property type="molecule type" value="Genomic_DNA"/>
</dbReference>
<dbReference type="OrthoDB" id="8809170at2"/>
<gene>
    <name evidence="2" type="ORF">F960_02734</name>
</gene>
<proteinExistence type="predicted"/>
<dbReference type="Pfam" id="PF05707">
    <property type="entry name" value="Zot"/>
    <property type="match status" value="1"/>
</dbReference>
<dbReference type="InterPro" id="IPR008900">
    <property type="entry name" value="Zot_N"/>
</dbReference>
<dbReference type="Gene3D" id="3.40.50.300">
    <property type="entry name" value="P-loop containing nucleotide triphosphate hydrolases"/>
    <property type="match status" value="1"/>
</dbReference>
<protein>
    <recommendedName>
        <fullName evidence="1">Zona occludens toxin N-terminal domain-containing protein</fullName>
    </recommendedName>
</protein>
<dbReference type="RefSeq" id="WP_004865554.1">
    <property type="nucleotide sequence ID" value="NZ_ASYY01000074.1"/>
</dbReference>
<dbReference type="GeneID" id="84210044"/>
<dbReference type="PATRIC" id="fig|1120926.3.peg.2647"/>
<organism evidence="2 3">
    <name type="scientific">Acinetobacter gerneri DSM 14967 = CIP 107464 = MTCC 9824</name>
    <dbReference type="NCBI Taxonomy" id="1120926"/>
    <lineage>
        <taxon>Bacteria</taxon>
        <taxon>Pseudomonadati</taxon>
        <taxon>Pseudomonadota</taxon>
        <taxon>Gammaproteobacteria</taxon>
        <taxon>Moraxellales</taxon>
        <taxon>Moraxellaceae</taxon>
        <taxon>Acinetobacter</taxon>
    </lineage>
</organism>
<keyword evidence="3" id="KW-1185">Reference proteome</keyword>
<dbReference type="eggNOG" id="COG4128">
    <property type="taxonomic scope" value="Bacteria"/>
</dbReference>
<reference evidence="2 3" key="1">
    <citation type="submission" date="2013-02" db="EMBL/GenBank/DDBJ databases">
        <title>The Genome Sequence of Acinetobacter gerneri CIP 107464.</title>
        <authorList>
            <consortium name="The Broad Institute Genome Sequencing Platform"/>
            <consortium name="The Broad Institute Genome Sequencing Center for Infectious Disease"/>
            <person name="Cerqueira G."/>
            <person name="Feldgarden M."/>
            <person name="Courvalin P."/>
            <person name="Perichon B."/>
            <person name="Grillot-Courvalin C."/>
            <person name="Clermont D."/>
            <person name="Rocha E."/>
            <person name="Yoon E.-J."/>
            <person name="Nemec A."/>
            <person name="Walker B."/>
            <person name="Young S.K."/>
            <person name="Zeng Q."/>
            <person name="Gargeya S."/>
            <person name="Fitzgerald M."/>
            <person name="Haas B."/>
            <person name="Abouelleil A."/>
            <person name="Alvarado L."/>
            <person name="Arachchi H.M."/>
            <person name="Berlin A.M."/>
            <person name="Chapman S.B."/>
            <person name="Dewar J."/>
            <person name="Goldberg J."/>
            <person name="Griggs A."/>
            <person name="Gujja S."/>
            <person name="Hansen M."/>
            <person name="Howarth C."/>
            <person name="Imamovic A."/>
            <person name="Larimer J."/>
            <person name="McCowan C."/>
            <person name="Murphy C."/>
            <person name="Neiman D."/>
            <person name="Pearson M."/>
            <person name="Priest M."/>
            <person name="Roberts A."/>
            <person name="Saif S."/>
            <person name="Shea T."/>
            <person name="Sisk P."/>
            <person name="Sykes S."/>
            <person name="Wortman J."/>
            <person name="Nusbaum C."/>
            <person name="Birren B."/>
        </authorList>
    </citation>
    <scope>NUCLEOTIDE SEQUENCE [LARGE SCALE GENOMIC DNA]</scope>
    <source>
        <strain evidence="2 3">CIP 107464</strain>
    </source>
</reference>
<dbReference type="STRING" id="202952.GCA_000747725_00157"/>
<evidence type="ECO:0000313" key="2">
    <source>
        <dbReference type="EMBL" id="ENV33012.1"/>
    </source>
</evidence>